<dbReference type="AlphaFoldDB" id="A0A3D8M9T4"/>
<feature type="signal peptide" evidence="1">
    <location>
        <begin position="1"/>
        <end position="18"/>
    </location>
</feature>
<feature type="chain" id="PRO_5017659844" evidence="1">
    <location>
        <begin position="19"/>
        <end position="200"/>
    </location>
</feature>
<evidence type="ECO:0000256" key="1">
    <source>
        <dbReference type="SAM" id="SignalP"/>
    </source>
</evidence>
<reference evidence="4" key="1">
    <citation type="submission" date="2018-08" db="EMBL/GenBank/DDBJ databases">
        <authorList>
            <person name="Zhang J."/>
            <person name="Du Z.-J."/>
        </authorList>
    </citation>
    <scope>NUCLEOTIDE SEQUENCE [LARGE SCALE GENOMIC DNA]</scope>
    <source>
        <strain evidence="4">KCTC 52655</strain>
    </source>
</reference>
<accession>A0A3D8M9T4</accession>
<dbReference type="InterPro" id="IPR025411">
    <property type="entry name" value="DUF4136"/>
</dbReference>
<evidence type="ECO:0000313" key="3">
    <source>
        <dbReference type="EMBL" id="RDV26624.1"/>
    </source>
</evidence>
<evidence type="ECO:0000313" key="4">
    <source>
        <dbReference type="Proteomes" id="UP000256561"/>
    </source>
</evidence>
<dbReference type="Gene3D" id="3.30.160.670">
    <property type="match status" value="1"/>
</dbReference>
<dbReference type="EMBL" id="QRHA01000004">
    <property type="protein sequence ID" value="RDV26624.1"/>
    <property type="molecule type" value="Genomic_DNA"/>
</dbReference>
<dbReference type="RefSeq" id="WP_115592577.1">
    <property type="nucleotide sequence ID" value="NZ_QRHA01000004.1"/>
</dbReference>
<keyword evidence="1" id="KW-0732">Signal</keyword>
<proteinExistence type="predicted"/>
<evidence type="ECO:0000259" key="2">
    <source>
        <dbReference type="Pfam" id="PF13590"/>
    </source>
</evidence>
<dbReference type="Proteomes" id="UP000256561">
    <property type="component" value="Unassembled WGS sequence"/>
</dbReference>
<dbReference type="Pfam" id="PF13590">
    <property type="entry name" value="DUF4136"/>
    <property type="match status" value="1"/>
</dbReference>
<sequence length="200" mass="22323">MKALKVSLMLIMLIVVVACSSRYSVESDYDDSFDFSALSTYQWYAGNEYTQQTKTFLNNDILDKRIRENIDGALQARGYLSSDANDVDFLVNYSVTSEPRVDVDTYNTYSGFAPGWGYGRYGPGPFVYGGVGMGYQNTETRVTHYDQGSLVIDVIDPVSNKLVWRGTANGRLPKNMTPEEKSEAVKNVVNNVLSNFPPSK</sequence>
<name>A0A3D8M9T4_9ALTE</name>
<feature type="domain" description="DUF4136" evidence="2">
    <location>
        <begin position="25"/>
        <end position="198"/>
    </location>
</feature>
<comment type="caution">
    <text evidence="3">The sequence shown here is derived from an EMBL/GenBank/DDBJ whole genome shotgun (WGS) entry which is preliminary data.</text>
</comment>
<keyword evidence="4" id="KW-1185">Reference proteome</keyword>
<protein>
    <submittedName>
        <fullName evidence="3">DUF4136 domain-containing protein</fullName>
    </submittedName>
</protein>
<dbReference type="OrthoDB" id="118896at2"/>
<organism evidence="3 4">
    <name type="scientific">Alteromonas aestuariivivens</name>
    <dbReference type="NCBI Taxonomy" id="1938339"/>
    <lineage>
        <taxon>Bacteria</taxon>
        <taxon>Pseudomonadati</taxon>
        <taxon>Pseudomonadota</taxon>
        <taxon>Gammaproteobacteria</taxon>
        <taxon>Alteromonadales</taxon>
        <taxon>Alteromonadaceae</taxon>
        <taxon>Alteromonas/Salinimonas group</taxon>
        <taxon>Alteromonas</taxon>
    </lineage>
</organism>
<dbReference type="PROSITE" id="PS51257">
    <property type="entry name" value="PROKAR_LIPOPROTEIN"/>
    <property type="match status" value="1"/>
</dbReference>
<gene>
    <name evidence="3" type="ORF">DXV75_06425</name>
</gene>